<name>A0ABD1YP16_9MARC</name>
<gene>
    <name evidence="1" type="ORF">R1flu_003995</name>
</gene>
<dbReference type="EMBL" id="JBHFFA010000003">
    <property type="protein sequence ID" value="KAL2632516.1"/>
    <property type="molecule type" value="Genomic_DNA"/>
</dbReference>
<comment type="caution">
    <text evidence="1">The sequence shown here is derived from an EMBL/GenBank/DDBJ whole genome shotgun (WGS) entry which is preliminary data.</text>
</comment>
<evidence type="ECO:0000313" key="2">
    <source>
        <dbReference type="Proteomes" id="UP001605036"/>
    </source>
</evidence>
<dbReference type="AlphaFoldDB" id="A0ABD1YP16"/>
<accession>A0ABD1YP16</accession>
<protein>
    <submittedName>
        <fullName evidence="1">Uncharacterized protein</fullName>
    </submittedName>
</protein>
<sequence length="68" mass="8078">MDKSSGSRKDRVRSEKTVLGDWISLGLRERREDSHMLSNRGSSECPNNLMRENFRLREVSVRRKNVWE</sequence>
<organism evidence="1 2">
    <name type="scientific">Riccia fluitans</name>
    <dbReference type="NCBI Taxonomy" id="41844"/>
    <lineage>
        <taxon>Eukaryota</taxon>
        <taxon>Viridiplantae</taxon>
        <taxon>Streptophyta</taxon>
        <taxon>Embryophyta</taxon>
        <taxon>Marchantiophyta</taxon>
        <taxon>Marchantiopsida</taxon>
        <taxon>Marchantiidae</taxon>
        <taxon>Marchantiales</taxon>
        <taxon>Ricciaceae</taxon>
        <taxon>Riccia</taxon>
    </lineage>
</organism>
<reference evidence="1 2" key="1">
    <citation type="submission" date="2024-09" db="EMBL/GenBank/DDBJ databases">
        <title>Chromosome-scale assembly of Riccia fluitans.</title>
        <authorList>
            <person name="Paukszto L."/>
            <person name="Sawicki J."/>
            <person name="Karawczyk K."/>
            <person name="Piernik-Szablinska J."/>
            <person name="Szczecinska M."/>
            <person name="Mazdziarz M."/>
        </authorList>
    </citation>
    <scope>NUCLEOTIDE SEQUENCE [LARGE SCALE GENOMIC DNA]</scope>
    <source>
        <strain evidence="1">Rf_01</strain>
        <tissue evidence="1">Aerial parts of the thallus</tissue>
    </source>
</reference>
<evidence type="ECO:0000313" key="1">
    <source>
        <dbReference type="EMBL" id="KAL2632516.1"/>
    </source>
</evidence>
<proteinExistence type="predicted"/>
<dbReference type="Proteomes" id="UP001605036">
    <property type="component" value="Unassembled WGS sequence"/>
</dbReference>
<keyword evidence="2" id="KW-1185">Reference proteome</keyword>